<sequence length="442" mass="52070">MSRLLFKYIDNSALIVFRIIFGFLIIMESVGAIYTGWIRRTLMDPQVTFSFIGFEWLQPLPGNGMYFYYGVMGLCGLFIMIGYKYRWSMLAFTMLWTGTYLMQKSSYNNHYYLLVLLSAIMVFQPAHKYLSVDARLNPKIKMISMPSWCALVFILQMFIVYTYGAIAKIYPDWLDASVAEILMKSKKDYFLVGELLQQRWTHYTIAYVGILFDALIIPLLLWKRTRKFAFFASIFFHLFNSFVFQIGIFPYLSLAFALFFFPTTTIHRIFLKRKPYYEQGEVIVPNYHKPFIAVFVIYFIVQVTLPSRHWFIKDDVLWTEEGHRLSWRMMLRAKSGHTTFKVVDAKTNLQIPVQIEDYLSPKQLRSVSTKPDVIWQFAQRLKQIFADQGREVKVYVNASVRVNGGELKQLIDPEVDLANEKWHPLRHSNWLLPSQEEKLPKE</sequence>
<dbReference type="InterPro" id="IPR053934">
    <property type="entry name" value="HTTM_dom"/>
</dbReference>
<reference evidence="9 10" key="1">
    <citation type="submission" date="2020-09" db="EMBL/GenBank/DDBJ databases">
        <title>Draft genome of Gelidibacter salicanalis PAMC21136.</title>
        <authorList>
            <person name="Park H."/>
        </authorList>
    </citation>
    <scope>NUCLEOTIDE SEQUENCE [LARGE SCALE GENOMIC DNA]</scope>
    <source>
        <strain evidence="9 10">PAMC21136</strain>
    </source>
</reference>
<evidence type="ECO:0000256" key="5">
    <source>
        <dbReference type="ARBA" id="ARBA00023157"/>
    </source>
</evidence>
<accession>A0A934KP69</accession>
<feature type="transmembrane region" description="Helical" evidence="7">
    <location>
        <begin position="291"/>
        <end position="311"/>
    </location>
</feature>
<feature type="transmembrane region" description="Helical" evidence="7">
    <location>
        <begin position="148"/>
        <end position="166"/>
    </location>
</feature>
<evidence type="ECO:0000313" key="10">
    <source>
        <dbReference type="Proteomes" id="UP000662373"/>
    </source>
</evidence>
<evidence type="ECO:0000256" key="2">
    <source>
        <dbReference type="ARBA" id="ARBA00022692"/>
    </source>
</evidence>
<evidence type="ECO:0000256" key="6">
    <source>
        <dbReference type="ARBA" id="ARBA00023239"/>
    </source>
</evidence>
<dbReference type="PANTHER" id="PTHR12639:SF7">
    <property type="entry name" value="HTTM DOMAIN-CONTAINING PROTEIN"/>
    <property type="match status" value="1"/>
</dbReference>
<feature type="transmembrane region" description="Helical" evidence="7">
    <location>
        <begin position="109"/>
        <end position="127"/>
    </location>
</feature>
<comment type="subcellular location">
    <subcellularLocation>
        <location evidence="1">Endomembrane system</location>
        <topology evidence="1">Multi-pass membrane protein</topology>
    </subcellularLocation>
</comment>
<dbReference type="GO" id="GO:0008488">
    <property type="term" value="F:gamma-glutamyl carboxylase activity"/>
    <property type="evidence" value="ECO:0007669"/>
    <property type="project" value="InterPro"/>
</dbReference>
<evidence type="ECO:0000259" key="8">
    <source>
        <dbReference type="SMART" id="SM00752"/>
    </source>
</evidence>
<evidence type="ECO:0000256" key="7">
    <source>
        <dbReference type="SAM" id="Phobius"/>
    </source>
</evidence>
<dbReference type="GO" id="GO:0012505">
    <property type="term" value="C:endomembrane system"/>
    <property type="evidence" value="ECO:0007669"/>
    <property type="project" value="UniProtKB-SubCell"/>
</dbReference>
<evidence type="ECO:0000313" key="9">
    <source>
        <dbReference type="EMBL" id="MBJ7880899.1"/>
    </source>
</evidence>
<keyword evidence="3 7" id="KW-1133">Transmembrane helix</keyword>
<evidence type="ECO:0000256" key="3">
    <source>
        <dbReference type="ARBA" id="ARBA00022989"/>
    </source>
</evidence>
<gene>
    <name evidence="9" type="ORF">JEM65_09595</name>
</gene>
<evidence type="ECO:0000256" key="4">
    <source>
        <dbReference type="ARBA" id="ARBA00023136"/>
    </source>
</evidence>
<keyword evidence="2 7" id="KW-0812">Transmembrane</keyword>
<keyword evidence="10" id="KW-1185">Reference proteome</keyword>
<dbReference type="GO" id="GO:0019842">
    <property type="term" value="F:vitamin binding"/>
    <property type="evidence" value="ECO:0007669"/>
    <property type="project" value="TreeGrafter"/>
</dbReference>
<feature type="transmembrane region" description="Helical" evidence="7">
    <location>
        <begin position="200"/>
        <end position="221"/>
    </location>
</feature>
<dbReference type="InterPro" id="IPR011020">
    <property type="entry name" value="HTTM-like"/>
</dbReference>
<proteinExistence type="predicted"/>
<feature type="transmembrane region" description="Helical" evidence="7">
    <location>
        <begin position="12"/>
        <end position="34"/>
    </location>
</feature>
<dbReference type="AlphaFoldDB" id="A0A934KP69"/>
<name>A0A934KP69_9FLAO</name>
<feature type="domain" description="HTTM-like" evidence="8">
    <location>
        <begin position="6"/>
        <end position="265"/>
    </location>
</feature>
<dbReference type="PANTHER" id="PTHR12639">
    <property type="entry name" value="VITAMIN K-DEPENDENT GAMMA-CARBOXYLASE"/>
    <property type="match status" value="1"/>
</dbReference>
<evidence type="ECO:0000256" key="1">
    <source>
        <dbReference type="ARBA" id="ARBA00004127"/>
    </source>
</evidence>
<keyword evidence="5" id="KW-1015">Disulfide bond</keyword>
<dbReference type="SMART" id="SM00752">
    <property type="entry name" value="HTTM"/>
    <property type="match status" value="1"/>
</dbReference>
<dbReference type="InterPro" id="IPR007782">
    <property type="entry name" value="VKG_COase"/>
</dbReference>
<dbReference type="InterPro" id="IPR053935">
    <property type="entry name" value="VKGC_lumenal_dom"/>
</dbReference>
<dbReference type="Proteomes" id="UP000662373">
    <property type="component" value="Unassembled WGS sequence"/>
</dbReference>
<dbReference type="Pfam" id="PF22777">
    <property type="entry name" value="VKGC_lumenal_dom"/>
    <property type="match status" value="1"/>
</dbReference>
<dbReference type="EMBL" id="JAEHJZ010000021">
    <property type="protein sequence ID" value="MBJ7880899.1"/>
    <property type="molecule type" value="Genomic_DNA"/>
</dbReference>
<feature type="transmembrane region" description="Helical" evidence="7">
    <location>
        <begin position="66"/>
        <end position="82"/>
    </location>
</feature>
<keyword evidence="6" id="KW-0456">Lyase</keyword>
<organism evidence="9 10">
    <name type="scientific">Gelidibacter salicanalis</name>
    <dbReference type="NCBI Taxonomy" id="291193"/>
    <lineage>
        <taxon>Bacteria</taxon>
        <taxon>Pseudomonadati</taxon>
        <taxon>Bacteroidota</taxon>
        <taxon>Flavobacteriia</taxon>
        <taxon>Flavobacteriales</taxon>
        <taxon>Flavobacteriaceae</taxon>
        <taxon>Gelidibacter</taxon>
    </lineage>
</organism>
<protein>
    <submittedName>
        <fullName evidence="9">HTTM domain-containing protein</fullName>
    </submittedName>
</protein>
<comment type="caution">
    <text evidence="9">The sequence shown here is derived from an EMBL/GenBank/DDBJ whole genome shotgun (WGS) entry which is preliminary data.</text>
</comment>
<dbReference type="Pfam" id="PF05090">
    <property type="entry name" value="HTTM"/>
    <property type="match status" value="1"/>
</dbReference>
<keyword evidence="4 7" id="KW-0472">Membrane</keyword>